<dbReference type="PROSITE" id="PS51007">
    <property type="entry name" value="CYTC"/>
    <property type="match status" value="2"/>
</dbReference>
<dbReference type="PIRSF" id="PIRSF028099">
    <property type="entry name" value="DUF1111"/>
    <property type="match status" value="1"/>
</dbReference>
<proteinExistence type="predicted"/>
<keyword evidence="7" id="KW-1185">Reference proteome</keyword>
<dbReference type="EMBL" id="JADEYS010000019">
    <property type="protein sequence ID" value="MBE9398853.1"/>
    <property type="molecule type" value="Genomic_DNA"/>
</dbReference>
<comment type="caution">
    <text evidence="6">The sequence shown here is derived from an EMBL/GenBank/DDBJ whole genome shotgun (WGS) entry which is preliminary data.</text>
</comment>
<dbReference type="Proteomes" id="UP000640333">
    <property type="component" value="Unassembled WGS sequence"/>
</dbReference>
<protein>
    <submittedName>
        <fullName evidence="6">Thiol oxidoreductase</fullName>
    </submittedName>
</protein>
<dbReference type="PANTHER" id="PTHR30600:SF4">
    <property type="entry name" value="CYTOCHROME C DOMAIN-CONTAINING PROTEIN"/>
    <property type="match status" value="1"/>
</dbReference>
<keyword evidence="2 4" id="KW-0479">Metal-binding</keyword>
<accession>A0A8J7JZI8</accession>
<dbReference type="GO" id="GO:0004130">
    <property type="term" value="F:cytochrome-c peroxidase activity"/>
    <property type="evidence" value="ECO:0007669"/>
    <property type="project" value="TreeGrafter"/>
</dbReference>
<keyword evidence="1 4" id="KW-0349">Heme</keyword>
<gene>
    <name evidence="6" type="ORF">IOQ59_16450</name>
</gene>
<evidence type="ECO:0000256" key="1">
    <source>
        <dbReference type="ARBA" id="ARBA00022617"/>
    </source>
</evidence>
<reference evidence="6" key="1">
    <citation type="submission" date="2020-10" db="EMBL/GenBank/DDBJ databases">
        <title>Bacterium isolated from coastal waters sediment.</title>
        <authorList>
            <person name="Chen R.-J."/>
            <person name="Lu D.-C."/>
            <person name="Zhu K.-L."/>
            <person name="Du Z.-J."/>
        </authorList>
    </citation>
    <scope>NUCLEOTIDE SEQUENCE</scope>
    <source>
        <strain evidence="6">N1Y112</strain>
    </source>
</reference>
<dbReference type="GO" id="GO:0020037">
    <property type="term" value="F:heme binding"/>
    <property type="evidence" value="ECO:0007669"/>
    <property type="project" value="InterPro"/>
</dbReference>
<name>A0A8J7JZI8_9GAMM</name>
<dbReference type="SUPFAM" id="SSF46626">
    <property type="entry name" value="Cytochrome c"/>
    <property type="match status" value="1"/>
</dbReference>
<evidence type="ECO:0000256" key="2">
    <source>
        <dbReference type="ARBA" id="ARBA00022723"/>
    </source>
</evidence>
<evidence type="ECO:0000256" key="4">
    <source>
        <dbReference type="PROSITE-ProRule" id="PRU00433"/>
    </source>
</evidence>
<evidence type="ECO:0000313" key="7">
    <source>
        <dbReference type="Proteomes" id="UP000640333"/>
    </source>
</evidence>
<dbReference type="GO" id="GO:0009055">
    <property type="term" value="F:electron transfer activity"/>
    <property type="evidence" value="ECO:0007669"/>
    <property type="project" value="InterPro"/>
</dbReference>
<dbReference type="AlphaFoldDB" id="A0A8J7JZI8"/>
<sequence length="514" mass="56517">MSHTPHAPLTATETVAAQSRTGSSLVLKAGIAGLVVASGALAYQAYQTLWLPFDGYGAADMSYLQQELPASLSGGDLTHFHSQGMAFEQEAPNLSWGLSAAFDRGDGVFERAFTPSVASGWRGDADGVGPIFNHNACEACHQADGRAKPPAGPDEVLEGGFVRVSIPGTGPYGEPLSPPGYGAQLGDRAIDGVKPEAKVRVNWIEEVGQFPDGETYSLRKPEFLISELAYGPLPKDTVYEMRMAPPVFGLGLLEAIPETTIQSWADPEDKNGDGISGRPNYVWDLERGGKIMGRFSWKANAFDIRQQSAIAAYNDMGINNELFLYRHDDQATNHKARQNCEPEQTACLAAHDSLDFEMRPDQLKDITTYLQLLGVVYRRNMDDPAVQEGEQLFHSIGCESCHKSVVQTGEHEISRLENQLIRPYSDLLLHDMGEGLSGRRDFEATETEWRTAPLWGIGVTETVNGHTNFLHDGRARNVQEAILWHGGEAQQARNSYMQLTRDQRQLLLNFVNNL</sequence>
<dbReference type="InterPro" id="IPR051395">
    <property type="entry name" value="Cytochrome_c_Peroxidase/MauG"/>
</dbReference>
<evidence type="ECO:0000313" key="6">
    <source>
        <dbReference type="EMBL" id="MBE9398853.1"/>
    </source>
</evidence>
<dbReference type="InterPro" id="IPR009056">
    <property type="entry name" value="Cyt_c-like_dom"/>
</dbReference>
<dbReference type="PANTHER" id="PTHR30600">
    <property type="entry name" value="CYTOCHROME C PEROXIDASE-RELATED"/>
    <property type="match status" value="1"/>
</dbReference>
<evidence type="ECO:0000256" key="3">
    <source>
        <dbReference type="ARBA" id="ARBA00023004"/>
    </source>
</evidence>
<dbReference type="Gene3D" id="1.10.760.10">
    <property type="entry name" value="Cytochrome c-like domain"/>
    <property type="match status" value="1"/>
</dbReference>
<keyword evidence="3 4" id="KW-0408">Iron</keyword>
<dbReference type="GO" id="GO:0046872">
    <property type="term" value="F:metal ion binding"/>
    <property type="evidence" value="ECO:0007669"/>
    <property type="project" value="UniProtKB-KW"/>
</dbReference>
<dbReference type="InterPro" id="IPR036909">
    <property type="entry name" value="Cyt_c-like_dom_sf"/>
</dbReference>
<feature type="domain" description="Cytochrome c" evidence="5">
    <location>
        <begin position="123"/>
        <end position="374"/>
    </location>
</feature>
<organism evidence="6 7">
    <name type="scientific">Pontibacterium sinense</name>
    <dbReference type="NCBI Taxonomy" id="2781979"/>
    <lineage>
        <taxon>Bacteria</taxon>
        <taxon>Pseudomonadati</taxon>
        <taxon>Pseudomonadota</taxon>
        <taxon>Gammaproteobacteria</taxon>
        <taxon>Oceanospirillales</taxon>
        <taxon>Oceanospirillaceae</taxon>
        <taxon>Pontibacterium</taxon>
    </lineage>
</organism>
<dbReference type="InterPro" id="IPR010538">
    <property type="entry name" value="DHOR"/>
</dbReference>
<dbReference type="Pfam" id="PF06537">
    <property type="entry name" value="DHOR"/>
    <property type="match status" value="1"/>
</dbReference>
<feature type="domain" description="Cytochrome c" evidence="5">
    <location>
        <begin position="384"/>
        <end position="514"/>
    </location>
</feature>
<dbReference type="RefSeq" id="WP_193954549.1">
    <property type="nucleotide sequence ID" value="NZ_JADEYS010000019.1"/>
</dbReference>
<evidence type="ECO:0000259" key="5">
    <source>
        <dbReference type="PROSITE" id="PS51007"/>
    </source>
</evidence>